<reference evidence="1" key="1">
    <citation type="journal article" date="2014" name="Front. Microbiol.">
        <title>High frequency of phylogenetically diverse reductive dehalogenase-homologous genes in deep subseafloor sedimentary metagenomes.</title>
        <authorList>
            <person name="Kawai M."/>
            <person name="Futagami T."/>
            <person name="Toyoda A."/>
            <person name="Takaki Y."/>
            <person name="Nishi S."/>
            <person name="Hori S."/>
            <person name="Arai W."/>
            <person name="Tsubouchi T."/>
            <person name="Morono Y."/>
            <person name="Uchiyama I."/>
            <person name="Ito T."/>
            <person name="Fujiyama A."/>
            <person name="Inagaki F."/>
            <person name="Takami H."/>
        </authorList>
    </citation>
    <scope>NUCLEOTIDE SEQUENCE</scope>
    <source>
        <strain evidence="1">Expedition CK06-06</strain>
    </source>
</reference>
<comment type="caution">
    <text evidence="1">The sequence shown here is derived from an EMBL/GenBank/DDBJ whole genome shotgun (WGS) entry which is preliminary data.</text>
</comment>
<protein>
    <recommendedName>
        <fullName evidence="2">Sulfotransferase domain-containing protein</fullName>
    </recommendedName>
</protein>
<gene>
    <name evidence="1" type="ORF">S01H1_16664</name>
</gene>
<organism evidence="1">
    <name type="scientific">marine sediment metagenome</name>
    <dbReference type="NCBI Taxonomy" id="412755"/>
    <lineage>
        <taxon>unclassified sequences</taxon>
        <taxon>metagenomes</taxon>
        <taxon>ecological metagenomes</taxon>
    </lineage>
</organism>
<accession>X0RW58</accession>
<evidence type="ECO:0000313" key="1">
    <source>
        <dbReference type="EMBL" id="GAF67271.1"/>
    </source>
</evidence>
<dbReference type="EMBL" id="BARS01008778">
    <property type="protein sequence ID" value="GAF67271.1"/>
    <property type="molecule type" value="Genomic_DNA"/>
</dbReference>
<proteinExistence type="predicted"/>
<name>X0RW58_9ZZZZ</name>
<dbReference type="AlphaFoldDB" id="X0RW58"/>
<evidence type="ECO:0008006" key="2">
    <source>
        <dbReference type="Google" id="ProtNLM"/>
    </source>
</evidence>
<sequence length="268" mass="31095">MRRSGNSAVRGYIKGLYPRGVVSYLDNTNLSFHIHNATGAGKRPSSFPVIVAKYKHKNRYFLNCSEHMPILDIGVCLKKNYCYDAARASWVFNYGKDKFAEKEYNLVIVRSPHNHLASIVRYPQGRMKYLFYGQDEFLEFTELWIQYAEEALSITNHIPNKIVVLFDKLVDSPNYRECFSNTLGIKYVDSAIGFFVGTGSSFDGKKYKKGGQAYKMKVLDRWKYLIDPGGKVWWSFDECKEKLMNPKVVEYTKALFDIDLEDIFNEKR</sequence>